<comment type="caution">
    <text evidence="2">The sequence shown here is derived from an EMBL/GenBank/DDBJ whole genome shotgun (WGS) entry which is preliminary data.</text>
</comment>
<reference evidence="2 3" key="1">
    <citation type="submission" date="2020-08" db="EMBL/GenBank/DDBJ databases">
        <title>Genomic Encyclopedia of Type Strains, Phase IV (KMG-IV): sequencing the most valuable type-strain genomes for metagenomic binning, comparative biology and taxonomic classification.</title>
        <authorList>
            <person name="Goeker M."/>
        </authorList>
    </citation>
    <scope>NUCLEOTIDE SEQUENCE [LARGE SCALE GENOMIC DNA]</scope>
    <source>
        <strain evidence="2 3">DSM 23562</strain>
    </source>
</reference>
<evidence type="ECO:0000256" key="1">
    <source>
        <dbReference type="SAM" id="Phobius"/>
    </source>
</evidence>
<sequence length="202" mass="22381">MRNITLLVLVFSAMTARFVRSFLKDFYPHLLTPTLYIVMAVLIGVLFVLWLFAIVRSKRLARLWASAYPLFTTRLISPLGSEAASALIDIFGWFGGFALTPPLSTANQESHNTLILTTKKTLIRLLNRLAPEEALGLTENNRVVLRRLAQNAEDEVDMGIAALLTLGTMGEGRVRPVAQKLTTSFLPRVREAAKECLGQLPG</sequence>
<feature type="transmembrane region" description="Helical" evidence="1">
    <location>
        <begin position="34"/>
        <end position="55"/>
    </location>
</feature>
<protein>
    <recommendedName>
        <fullName evidence="4">HEAT repeat domain-containing protein</fullName>
    </recommendedName>
</protein>
<keyword evidence="3" id="KW-1185">Reference proteome</keyword>
<keyword evidence="1" id="KW-0812">Transmembrane</keyword>
<dbReference type="EMBL" id="JACHGW010000003">
    <property type="protein sequence ID" value="MBB6051264.1"/>
    <property type="molecule type" value="Genomic_DNA"/>
</dbReference>
<keyword evidence="1" id="KW-1133">Transmembrane helix</keyword>
<evidence type="ECO:0000313" key="2">
    <source>
        <dbReference type="EMBL" id="MBB6051264.1"/>
    </source>
</evidence>
<proteinExistence type="predicted"/>
<organism evidence="2 3">
    <name type="scientific">Armatimonas rosea</name>
    <dbReference type="NCBI Taxonomy" id="685828"/>
    <lineage>
        <taxon>Bacteria</taxon>
        <taxon>Bacillati</taxon>
        <taxon>Armatimonadota</taxon>
        <taxon>Armatimonadia</taxon>
        <taxon>Armatimonadales</taxon>
        <taxon>Armatimonadaceae</taxon>
        <taxon>Armatimonas</taxon>
    </lineage>
</organism>
<dbReference type="Gene3D" id="1.25.10.10">
    <property type="entry name" value="Leucine-rich Repeat Variant"/>
    <property type="match status" value="1"/>
</dbReference>
<dbReference type="InterPro" id="IPR011989">
    <property type="entry name" value="ARM-like"/>
</dbReference>
<evidence type="ECO:0008006" key="4">
    <source>
        <dbReference type="Google" id="ProtNLM"/>
    </source>
</evidence>
<keyword evidence="1" id="KW-0472">Membrane</keyword>
<dbReference type="AlphaFoldDB" id="A0A7W9SSA5"/>
<evidence type="ECO:0000313" key="3">
    <source>
        <dbReference type="Proteomes" id="UP000520814"/>
    </source>
</evidence>
<name>A0A7W9SSA5_ARMRO</name>
<gene>
    <name evidence="2" type="ORF">HNQ39_003074</name>
</gene>
<dbReference type="RefSeq" id="WP_184197904.1">
    <property type="nucleotide sequence ID" value="NZ_JACHGW010000003.1"/>
</dbReference>
<dbReference type="Proteomes" id="UP000520814">
    <property type="component" value="Unassembled WGS sequence"/>
</dbReference>
<accession>A0A7W9SSA5</accession>